<dbReference type="EMBL" id="KN847495">
    <property type="protein sequence ID" value="KIW16449.1"/>
    <property type="molecule type" value="Genomic_DNA"/>
</dbReference>
<keyword evidence="3" id="KW-1185">Reference proteome</keyword>
<dbReference type="VEuPathDB" id="FungiDB:PV08_06502"/>
<feature type="transmembrane region" description="Helical" evidence="1">
    <location>
        <begin position="37"/>
        <end position="58"/>
    </location>
</feature>
<feature type="transmembrane region" description="Helical" evidence="1">
    <location>
        <begin position="158"/>
        <end position="178"/>
    </location>
</feature>
<keyword evidence="1" id="KW-1133">Transmembrane helix</keyword>
<dbReference type="HOGENOM" id="CLU_615378_0_0_1"/>
<dbReference type="GeneID" id="27333585"/>
<protein>
    <submittedName>
        <fullName evidence="2">Uncharacterized protein</fullName>
    </submittedName>
</protein>
<feature type="transmembrane region" description="Helical" evidence="1">
    <location>
        <begin position="377"/>
        <end position="400"/>
    </location>
</feature>
<feature type="transmembrane region" description="Helical" evidence="1">
    <location>
        <begin position="303"/>
        <end position="328"/>
    </location>
</feature>
<dbReference type="OrthoDB" id="3517272at2759"/>
<dbReference type="RefSeq" id="XP_016236665.1">
    <property type="nucleotide sequence ID" value="XM_016380838.1"/>
</dbReference>
<accession>A0A0D2BYR5</accession>
<sequence length="466" mass="50609">MSASSNDTQATLHGYLNSTHVSSIHADWTQQPTPWPWVVASVALSIVLGFFGVMASSYRSWGEPRHTRPSGIFSESLFSLSPNPAPYQLIHYRGLSTSSMATVSSHGERDGQQAYGGGGLGRFARITAVLGIGWSTVRAAAAVATMAQITRSGRDRHTYPGVATIVVLFTSVQTYLGSRAVPRLLYLLIIVDMCAIYAAMVLALLSFVKDKGTRYQEFSVLGGNCPCMLGLKAGKNNRMESCAGFGEKLVTAGSNFTRIGCDPAYLWTNSTNGDLAFPRSCLLSETGTGHDEVLDPNRMTYMVLAEIVVGGVGLLYGLVVLAIASRWVPQVLCRPSQLLQMMTLEDTHTHKHKQDRRYAGAQLYQSVQSHRPSLRTLIMTMSAFSALLAFAAVTTVVHVLDETGPSTVFYMDSFGELVNAGTNSTGTVGASWSDCFVVNTPVWTDGGFRQWWHITQNRILRALALV</sequence>
<proteinExistence type="predicted"/>
<reference evidence="2 3" key="1">
    <citation type="submission" date="2015-01" db="EMBL/GenBank/DDBJ databases">
        <title>The Genome Sequence of Exophiala spinifera CBS89968.</title>
        <authorList>
            <consortium name="The Broad Institute Genomics Platform"/>
            <person name="Cuomo C."/>
            <person name="de Hoog S."/>
            <person name="Gorbushina A."/>
            <person name="Stielow B."/>
            <person name="Teixiera M."/>
            <person name="Abouelleil A."/>
            <person name="Chapman S.B."/>
            <person name="Priest M."/>
            <person name="Young S.K."/>
            <person name="Wortman J."/>
            <person name="Nusbaum C."/>
            <person name="Birren B."/>
        </authorList>
    </citation>
    <scope>NUCLEOTIDE SEQUENCE [LARGE SCALE GENOMIC DNA]</scope>
    <source>
        <strain evidence="2 3">CBS 89968</strain>
    </source>
</reference>
<gene>
    <name evidence="2" type="ORF">PV08_06502</name>
</gene>
<dbReference type="AlphaFoldDB" id="A0A0D2BYR5"/>
<feature type="transmembrane region" description="Helical" evidence="1">
    <location>
        <begin position="184"/>
        <end position="208"/>
    </location>
</feature>
<keyword evidence="1" id="KW-0472">Membrane</keyword>
<dbReference type="Proteomes" id="UP000053328">
    <property type="component" value="Unassembled WGS sequence"/>
</dbReference>
<name>A0A0D2BYR5_9EURO</name>
<keyword evidence="1" id="KW-0812">Transmembrane</keyword>
<evidence type="ECO:0000313" key="2">
    <source>
        <dbReference type="EMBL" id="KIW16449.1"/>
    </source>
</evidence>
<evidence type="ECO:0000256" key="1">
    <source>
        <dbReference type="SAM" id="Phobius"/>
    </source>
</evidence>
<evidence type="ECO:0000313" key="3">
    <source>
        <dbReference type="Proteomes" id="UP000053328"/>
    </source>
</evidence>
<organism evidence="2 3">
    <name type="scientific">Exophiala spinifera</name>
    <dbReference type="NCBI Taxonomy" id="91928"/>
    <lineage>
        <taxon>Eukaryota</taxon>
        <taxon>Fungi</taxon>
        <taxon>Dikarya</taxon>
        <taxon>Ascomycota</taxon>
        <taxon>Pezizomycotina</taxon>
        <taxon>Eurotiomycetes</taxon>
        <taxon>Chaetothyriomycetidae</taxon>
        <taxon>Chaetothyriales</taxon>
        <taxon>Herpotrichiellaceae</taxon>
        <taxon>Exophiala</taxon>
    </lineage>
</organism>